<evidence type="ECO:0000256" key="19">
    <source>
        <dbReference type="SAM" id="Phobius"/>
    </source>
</evidence>
<keyword evidence="12" id="KW-1015">Disulfide bond</keyword>
<dbReference type="SMART" id="SM00220">
    <property type="entry name" value="S_TKc"/>
    <property type="match status" value="1"/>
</dbReference>
<dbReference type="InParanoid" id="A0A0Q3INA5"/>
<evidence type="ECO:0000259" key="21">
    <source>
        <dbReference type="PROSITE" id="PS50011"/>
    </source>
</evidence>
<dbReference type="InterPro" id="IPR017441">
    <property type="entry name" value="Protein_kinase_ATP_BS"/>
</dbReference>
<evidence type="ECO:0000256" key="6">
    <source>
        <dbReference type="ARBA" id="ARBA00022729"/>
    </source>
</evidence>
<feature type="transmembrane region" description="Helical" evidence="19">
    <location>
        <begin position="438"/>
        <end position="464"/>
    </location>
</feature>
<dbReference type="Gene3D" id="2.90.10.10">
    <property type="entry name" value="Bulb-type lectin domain"/>
    <property type="match status" value="1"/>
</dbReference>
<dbReference type="PIRSF" id="PIRSF000641">
    <property type="entry name" value="SRK"/>
    <property type="match status" value="1"/>
</dbReference>
<evidence type="ECO:0000256" key="20">
    <source>
        <dbReference type="SAM" id="SignalP"/>
    </source>
</evidence>
<keyword evidence="11 19" id="KW-0472">Membrane</keyword>
<evidence type="ECO:0000256" key="4">
    <source>
        <dbReference type="ARBA" id="ARBA00022679"/>
    </source>
</evidence>
<dbReference type="Proteomes" id="UP000008810">
    <property type="component" value="Chromosome 2"/>
</dbReference>
<dbReference type="InterPro" id="IPR036426">
    <property type="entry name" value="Bulb-type_lectin_dom_sf"/>
</dbReference>
<dbReference type="PROSITE" id="PS50011">
    <property type="entry name" value="PROTEIN_KINASE_DOM"/>
    <property type="match status" value="1"/>
</dbReference>
<dbReference type="InterPro" id="IPR024171">
    <property type="entry name" value="SRK-like_kinase"/>
</dbReference>
<feature type="signal peptide" evidence="20">
    <location>
        <begin position="1"/>
        <end position="22"/>
    </location>
</feature>
<dbReference type="InterPro" id="IPR003609">
    <property type="entry name" value="Pan_app"/>
</dbReference>
<evidence type="ECO:0000256" key="14">
    <source>
        <dbReference type="ARBA" id="ARBA00023180"/>
    </source>
</evidence>
<dbReference type="Gramene" id="KQK07331">
    <property type="protein sequence ID" value="KQK07331"/>
    <property type="gene ID" value="BRADI_2g34626v3"/>
</dbReference>
<dbReference type="GO" id="GO:0005524">
    <property type="term" value="F:ATP binding"/>
    <property type="evidence" value="ECO:0007669"/>
    <property type="project" value="UniProtKB-UniRule"/>
</dbReference>
<dbReference type="InterPro" id="IPR000858">
    <property type="entry name" value="S_locus_glycoprot_dom"/>
</dbReference>
<dbReference type="SUPFAM" id="SSF56112">
    <property type="entry name" value="Protein kinase-like (PK-like)"/>
    <property type="match status" value="1"/>
</dbReference>
<feature type="domain" description="Bulb-type lectin" evidence="22">
    <location>
        <begin position="24"/>
        <end position="153"/>
    </location>
</feature>
<dbReference type="CDD" id="cd00028">
    <property type="entry name" value="B_lectin"/>
    <property type="match status" value="1"/>
</dbReference>
<dbReference type="PANTHER" id="PTHR47974:SF19">
    <property type="entry name" value="RECEPTOR-LIKE SERINE_THREONINE-PROTEIN KINASE"/>
    <property type="match status" value="1"/>
</dbReference>
<dbReference type="ExpressionAtlas" id="A0A0Q3INA5">
    <property type="expression patterns" value="baseline and differential"/>
</dbReference>
<dbReference type="SMART" id="SM00108">
    <property type="entry name" value="B_lectin"/>
    <property type="match status" value="1"/>
</dbReference>
<gene>
    <name evidence="24" type="ORF">BRADI_2g34626v3</name>
</gene>
<keyword evidence="2 17" id="KW-0723">Serine/threonine-protein kinase</keyword>
<dbReference type="SUPFAM" id="SSF51110">
    <property type="entry name" value="alpha-D-mannose-specific plant lectins"/>
    <property type="match status" value="1"/>
</dbReference>
<protein>
    <recommendedName>
        <fullName evidence="17">Receptor-like serine/threonine-protein kinase</fullName>
        <ecNumber evidence="17">2.7.11.1</ecNumber>
    </recommendedName>
</protein>
<dbReference type="PROSITE" id="PS00108">
    <property type="entry name" value="PROTEIN_KINASE_ST"/>
    <property type="match status" value="1"/>
</dbReference>
<comment type="catalytic activity">
    <reaction evidence="15 17">
        <text>L-threonyl-[protein] + ATP = O-phospho-L-threonyl-[protein] + ADP + H(+)</text>
        <dbReference type="Rhea" id="RHEA:46608"/>
        <dbReference type="Rhea" id="RHEA-COMP:11060"/>
        <dbReference type="Rhea" id="RHEA-COMP:11605"/>
        <dbReference type="ChEBI" id="CHEBI:15378"/>
        <dbReference type="ChEBI" id="CHEBI:30013"/>
        <dbReference type="ChEBI" id="CHEBI:30616"/>
        <dbReference type="ChEBI" id="CHEBI:61977"/>
        <dbReference type="ChEBI" id="CHEBI:456216"/>
        <dbReference type="EC" id="2.7.11.1"/>
    </reaction>
</comment>
<evidence type="ECO:0000256" key="12">
    <source>
        <dbReference type="ARBA" id="ARBA00023157"/>
    </source>
</evidence>
<dbReference type="Gene3D" id="1.10.510.10">
    <property type="entry name" value="Transferase(Phosphotransferase) domain 1"/>
    <property type="match status" value="1"/>
</dbReference>
<evidence type="ECO:0000313" key="25">
    <source>
        <dbReference type="EnsemblPlants" id="KQK07331"/>
    </source>
</evidence>
<feature type="chain" id="PRO_5033239077" description="Receptor-like serine/threonine-protein kinase" evidence="20">
    <location>
        <begin position="23"/>
        <end position="793"/>
    </location>
</feature>
<keyword evidence="5 19" id="KW-0812">Transmembrane</keyword>
<dbReference type="Gene3D" id="3.30.200.20">
    <property type="entry name" value="Phosphorylase Kinase, domain 1"/>
    <property type="match status" value="1"/>
</dbReference>
<keyword evidence="10 19" id="KW-1133">Transmembrane helix</keyword>
<reference evidence="25" key="3">
    <citation type="submission" date="2018-08" db="UniProtKB">
        <authorList>
            <consortium name="EnsemblPlants"/>
        </authorList>
    </citation>
    <scope>IDENTIFICATION</scope>
    <source>
        <strain evidence="25">cv. Bd21</strain>
    </source>
</reference>
<evidence type="ECO:0000259" key="23">
    <source>
        <dbReference type="PROSITE" id="PS50948"/>
    </source>
</evidence>
<evidence type="ECO:0000313" key="24">
    <source>
        <dbReference type="EMBL" id="KQK07331.1"/>
    </source>
</evidence>
<keyword evidence="13" id="KW-0675">Receptor</keyword>
<name>A0A0Q3INA5_BRADI</name>
<dbReference type="InterPro" id="IPR001480">
    <property type="entry name" value="Bulb-type_lectin_dom"/>
</dbReference>
<dbReference type="EC" id="2.7.11.1" evidence="17"/>
<comment type="similarity">
    <text evidence="17">Belongs to the protein kinase superfamily. Ser/Thr protein kinase family.</text>
</comment>
<evidence type="ECO:0000256" key="18">
    <source>
        <dbReference type="PROSITE-ProRule" id="PRU10141"/>
    </source>
</evidence>
<evidence type="ECO:0000256" key="10">
    <source>
        <dbReference type="ARBA" id="ARBA00022989"/>
    </source>
</evidence>
<dbReference type="Pfam" id="PF01453">
    <property type="entry name" value="B_lectin"/>
    <property type="match status" value="1"/>
</dbReference>
<comment type="catalytic activity">
    <reaction evidence="16 17">
        <text>L-seryl-[protein] + ATP = O-phospho-L-seryl-[protein] + ADP + H(+)</text>
        <dbReference type="Rhea" id="RHEA:17989"/>
        <dbReference type="Rhea" id="RHEA-COMP:9863"/>
        <dbReference type="Rhea" id="RHEA-COMP:11604"/>
        <dbReference type="ChEBI" id="CHEBI:15378"/>
        <dbReference type="ChEBI" id="CHEBI:29999"/>
        <dbReference type="ChEBI" id="CHEBI:30616"/>
        <dbReference type="ChEBI" id="CHEBI:83421"/>
        <dbReference type="ChEBI" id="CHEBI:456216"/>
        <dbReference type="EC" id="2.7.11.1"/>
    </reaction>
</comment>
<dbReference type="FunFam" id="3.30.200.20:FF:000250">
    <property type="entry name" value="Serine/threonine-protein kinase"/>
    <property type="match status" value="1"/>
</dbReference>
<dbReference type="FunFam" id="2.90.10.10:FF:000002">
    <property type="entry name" value="Serine/threonine-protein kinase"/>
    <property type="match status" value="1"/>
</dbReference>
<evidence type="ECO:0000256" key="17">
    <source>
        <dbReference type="PIRNR" id="PIRNR000641"/>
    </source>
</evidence>
<dbReference type="EMBL" id="CM000881">
    <property type="protein sequence ID" value="KQK07331.1"/>
    <property type="molecule type" value="Genomic_DNA"/>
</dbReference>
<dbReference type="GO" id="GO:0051707">
    <property type="term" value="P:response to other organism"/>
    <property type="evidence" value="ECO:0007669"/>
    <property type="project" value="UniProtKB-ARBA"/>
</dbReference>
<accession>A0A0Q3INA5</accession>
<dbReference type="PROSITE" id="PS00107">
    <property type="entry name" value="PROTEIN_KINASE_ATP"/>
    <property type="match status" value="1"/>
</dbReference>
<evidence type="ECO:0000256" key="2">
    <source>
        <dbReference type="ARBA" id="ARBA00022527"/>
    </source>
</evidence>
<dbReference type="AlphaFoldDB" id="A0A0Q3INA5"/>
<dbReference type="GO" id="GO:0048544">
    <property type="term" value="P:recognition of pollen"/>
    <property type="evidence" value="ECO:0007669"/>
    <property type="project" value="InterPro"/>
</dbReference>
<dbReference type="SMART" id="SM00473">
    <property type="entry name" value="PAN_AP"/>
    <property type="match status" value="1"/>
</dbReference>
<evidence type="ECO:0000313" key="26">
    <source>
        <dbReference type="Proteomes" id="UP000008810"/>
    </source>
</evidence>
<dbReference type="OrthoDB" id="643280at2759"/>
<proteinExistence type="inferred from homology"/>
<keyword evidence="14" id="KW-0325">Glycoprotein</keyword>
<dbReference type="CDD" id="cd14066">
    <property type="entry name" value="STKc_IRAK"/>
    <property type="match status" value="1"/>
</dbReference>
<dbReference type="FunFam" id="1.10.510.10:FF:000227">
    <property type="entry name" value="Serine/threonine-protein kinase"/>
    <property type="match status" value="1"/>
</dbReference>
<dbReference type="Pfam" id="PF00069">
    <property type="entry name" value="Pkinase"/>
    <property type="match status" value="1"/>
</dbReference>
<comment type="subcellular location">
    <subcellularLocation>
        <location evidence="1">Membrane</location>
        <topology evidence="1">Single-pass type I membrane protein</topology>
    </subcellularLocation>
</comment>
<evidence type="ECO:0000256" key="9">
    <source>
        <dbReference type="ARBA" id="ARBA00022840"/>
    </source>
</evidence>
<keyword evidence="9 17" id="KW-0067">ATP-binding</keyword>
<keyword evidence="26" id="KW-1185">Reference proteome</keyword>
<evidence type="ECO:0000256" key="1">
    <source>
        <dbReference type="ARBA" id="ARBA00004479"/>
    </source>
</evidence>
<dbReference type="InterPro" id="IPR000719">
    <property type="entry name" value="Prot_kinase_dom"/>
</dbReference>
<evidence type="ECO:0000256" key="7">
    <source>
        <dbReference type="ARBA" id="ARBA00022741"/>
    </source>
</evidence>
<evidence type="ECO:0000259" key="22">
    <source>
        <dbReference type="PROSITE" id="PS50927"/>
    </source>
</evidence>
<evidence type="ECO:0000256" key="11">
    <source>
        <dbReference type="ARBA" id="ARBA00023136"/>
    </source>
</evidence>
<keyword evidence="3" id="KW-0245">EGF-like domain</keyword>
<dbReference type="PROSITE" id="PS50948">
    <property type="entry name" value="PAN"/>
    <property type="match status" value="1"/>
</dbReference>
<keyword evidence="6 20" id="KW-0732">Signal</keyword>
<feature type="domain" description="Protein kinase" evidence="21">
    <location>
        <begin position="497"/>
        <end position="772"/>
    </location>
</feature>
<dbReference type="PROSITE" id="PS50927">
    <property type="entry name" value="BULB_LECTIN"/>
    <property type="match status" value="1"/>
</dbReference>
<evidence type="ECO:0000256" key="13">
    <source>
        <dbReference type="ARBA" id="ARBA00023170"/>
    </source>
</evidence>
<dbReference type="PANTHER" id="PTHR47974">
    <property type="entry name" value="OS07G0415500 PROTEIN"/>
    <property type="match status" value="1"/>
</dbReference>
<evidence type="ECO:0000256" key="16">
    <source>
        <dbReference type="ARBA" id="ARBA00048679"/>
    </source>
</evidence>
<dbReference type="CDD" id="cd01098">
    <property type="entry name" value="PAN_AP_plant"/>
    <property type="match status" value="1"/>
</dbReference>
<keyword evidence="7 17" id="KW-0547">Nucleotide-binding</keyword>
<keyword evidence="4 17" id="KW-0808">Transferase</keyword>
<dbReference type="GO" id="GO:0004674">
    <property type="term" value="F:protein serine/threonine kinase activity"/>
    <property type="evidence" value="ECO:0007669"/>
    <property type="project" value="UniProtKB-KW"/>
</dbReference>
<dbReference type="EnsemblPlants" id="KQK07331">
    <property type="protein sequence ID" value="KQK07331"/>
    <property type="gene ID" value="BRADI_2g34626v3"/>
</dbReference>
<feature type="domain" description="Apple" evidence="23">
    <location>
        <begin position="335"/>
        <end position="421"/>
    </location>
</feature>
<evidence type="ECO:0000256" key="15">
    <source>
        <dbReference type="ARBA" id="ARBA00047899"/>
    </source>
</evidence>
<dbReference type="Pfam" id="PF08276">
    <property type="entry name" value="PAN_2"/>
    <property type="match status" value="1"/>
</dbReference>
<sequence>MPLVSIIFVFLLPTLHTPACSAARSAISAHEVLTGSEKLVSRNGKFALGFFQQGSEYSQQTPSHWYLGIWFDKIPKLTPLWVANRESPIINLEMLELTISDDGNLVILNQATKLTIWSTHANITAKNTTVVLLDNGNLILGDPSNSSDIMWQSFDYPTDGLLPGAKQGLDKVTGLNRRLISKKSLIDPAPGRYCVELDTTGPGQFLYKLCNSSIVYWSSGEWNGHYFNSLPEMSGGNLFKFEFVNNNKEAYFRKYLVDDRLRTTSVLDISGQEKQLIWVDSSQDWMTVFTQPRDRCDVYATCGPFTICNNNTISPKDWGLEDRSGGCIRNTPLDCGTRNQSRNATTDKFYSMTGITLPAMSIVIEAVGSIDRCARACLDNCSCIAYSYGTRCSLWYDELLNIKNGNTGSTSDGEVLYLRISAKDAESWRNKKRAKKEVIGAITAGGVVALGLLSAFVIWFLLIWRSKKTQATGMYNNVQGGNGIVAFRYIDLEHATKKFSEKLGGGSFGSVFKGLLTDSTAIAVKRLDGVRQGEKEFRAEVSSIGIIQHINLVKLIGFCCEGDRRLLVYEYMPNLSLDAHLFHSNTAVLNWKVRYQIALGVARGLAYLHESCRDCIIHCDIKPQNILLDTSFVPKVADFGLAKFLGRDFSRALTTFRGTIGYLAPEWISGVAITPKVDVYSYGMMLLEIVSGRNNTGKGNNSNGDHSAYFPVQVASKLIEGDVSSLLDDKLLGDVEIHEAERVCKVACWCIQDEESNRPTMGEVVQILEGLLELEVPPMPRLLQAIVGTSKRY</sequence>
<keyword evidence="8 17" id="KW-0418">Kinase</keyword>
<reference evidence="24" key="2">
    <citation type="submission" date="2017-06" db="EMBL/GenBank/DDBJ databases">
        <title>WGS assembly of Brachypodium distachyon.</title>
        <authorList>
            <consortium name="The International Brachypodium Initiative"/>
            <person name="Lucas S."/>
            <person name="Harmon-Smith M."/>
            <person name="Lail K."/>
            <person name="Tice H."/>
            <person name="Grimwood J."/>
            <person name="Bruce D."/>
            <person name="Barry K."/>
            <person name="Shu S."/>
            <person name="Lindquist E."/>
            <person name="Wang M."/>
            <person name="Pitluck S."/>
            <person name="Vogel J.P."/>
            <person name="Garvin D.F."/>
            <person name="Mockler T.C."/>
            <person name="Schmutz J."/>
            <person name="Rokhsar D."/>
            <person name="Bevan M.W."/>
        </authorList>
    </citation>
    <scope>NUCLEOTIDE SEQUENCE</scope>
    <source>
        <strain evidence="24">Bd21</strain>
    </source>
</reference>
<evidence type="ECO:0000256" key="3">
    <source>
        <dbReference type="ARBA" id="ARBA00022536"/>
    </source>
</evidence>
<organism evidence="24">
    <name type="scientific">Brachypodium distachyon</name>
    <name type="common">Purple false brome</name>
    <name type="synonym">Trachynia distachya</name>
    <dbReference type="NCBI Taxonomy" id="15368"/>
    <lineage>
        <taxon>Eukaryota</taxon>
        <taxon>Viridiplantae</taxon>
        <taxon>Streptophyta</taxon>
        <taxon>Embryophyta</taxon>
        <taxon>Tracheophyta</taxon>
        <taxon>Spermatophyta</taxon>
        <taxon>Magnoliopsida</taxon>
        <taxon>Liliopsida</taxon>
        <taxon>Poales</taxon>
        <taxon>Poaceae</taxon>
        <taxon>BOP clade</taxon>
        <taxon>Pooideae</taxon>
        <taxon>Stipodae</taxon>
        <taxon>Brachypodieae</taxon>
        <taxon>Brachypodium</taxon>
    </lineage>
</organism>
<dbReference type="Pfam" id="PF00954">
    <property type="entry name" value="S_locus_glycop"/>
    <property type="match status" value="1"/>
</dbReference>
<feature type="binding site" evidence="18">
    <location>
        <position position="525"/>
    </location>
    <ligand>
        <name>ATP</name>
        <dbReference type="ChEBI" id="CHEBI:30616"/>
    </ligand>
</feature>
<reference evidence="24 25" key="1">
    <citation type="journal article" date="2010" name="Nature">
        <title>Genome sequencing and analysis of the model grass Brachypodium distachyon.</title>
        <authorList>
            <consortium name="International Brachypodium Initiative"/>
        </authorList>
    </citation>
    <scope>NUCLEOTIDE SEQUENCE [LARGE SCALE GENOMIC DNA]</scope>
    <source>
        <strain evidence="24 25">Bd21</strain>
    </source>
</reference>
<dbReference type="InterPro" id="IPR011009">
    <property type="entry name" value="Kinase-like_dom_sf"/>
</dbReference>
<evidence type="ECO:0000256" key="8">
    <source>
        <dbReference type="ARBA" id="ARBA00022777"/>
    </source>
</evidence>
<dbReference type="GO" id="GO:0016020">
    <property type="term" value="C:membrane"/>
    <property type="evidence" value="ECO:0007669"/>
    <property type="project" value="UniProtKB-SubCell"/>
</dbReference>
<evidence type="ECO:0000256" key="5">
    <source>
        <dbReference type="ARBA" id="ARBA00022692"/>
    </source>
</evidence>
<dbReference type="InterPro" id="IPR008271">
    <property type="entry name" value="Ser/Thr_kinase_AS"/>
</dbReference>